<sequence length="200" mass="21599">MGADIDGAIEARGPGGGWQCAVDLLDFGLGRDRHAWDCLFGFGSELGVERPLFEARGLPGDASAPVAETAALDAQYGHTHATWSEIAAVDWDAPLCDAPAYSLVGVWRPGPDGELALDDVIRVTVEILDAAEEQFGADLMPPEWPEGGEVRMGDEVYRALVLTARTFVEPDGGWQPVWTAMRELAARYGDDNVRLVVWFG</sequence>
<dbReference type="EMBL" id="JASJUS010000035">
    <property type="protein sequence ID" value="MDL2080636.1"/>
    <property type="molecule type" value="Genomic_DNA"/>
</dbReference>
<dbReference type="RefSeq" id="WP_261718721.1">
    <property type="nucleotide sequence ID" value="NZ_JASJUS010000035.1"/>
</dbReference>
<keyword evidence="2" id="KW-1185">Reference proteome</keyword>
<gene>
    <name evidence="1" type="ORF">QNN03_29735</name>
</gene>
<dbReference type="Proteomes" id="UP001241926">
    <property type="component" value="Unassembled WGS sequence"/>
</dbReference>
<evidence type="ECO:0008006" key="3">
    <source>
        <dbReference type="Google" id="ProtNLM"/>
    </source>
</evidence>
<evidence type="ECO:0000313" key="1">
    <source>
        <dbReference type="EMBL" id="MDL2080636.1"/>
    </source>
</evidence>
<name>A0ABT7J8A9_9ACTN</name>
<organism evidence="1 2">
    <name type="scientific">Streptomyces fuscus</name>
    <dbReference type="NCBI Taxonomy" id="3048495"/>
    <lineage>
        <taxon>Bacteria</taxon>
        <taxon>Bacillati</taxon>
        <taxon>Actinomycetota</taxon>
        <taxon>Actinomycetes</taxon>
        <taxon>Kitasatosporales</taxon>
        <taxon>Streptomycetaceae</taxon>
        <taxon>Streptomyces</taxon>
    </lineage>
</organism>
<proteinExistence type="predicted"/>
<evidence type="ECO:0000313" key="2">
    <source>
        <dbReference type="Proteomes" id="UP001241926"/>
    </source>
</evidence>
<reference evidence="1 2" key="1">
    <citation type="submission" date="2023-05" db="EMBL/GenBank/DDBJ databases">
        <title>Streptomyces fuscus sp. nov., a brown-black pigment producing actinomyces isolated from dry sand of Sea duck farm.</title>
        <authorList>
            <person name="Xie J."/>
            <person name="Shen N."/>
        </authorList>
    </citation>
    <scope>NUCLEOTIDE SEQUENCE [LARGE SCALE GENOMIC DNA]</scope>
    <source>
        <strain evidence="1 2">GXMU-J15</strain>
    </source>
</reference>
<accession>A0ABT7J8A9</accession>
<protein>
    <recommendedName>
        <fullName evidence="3">DUF1877 family protein</fullName>
    </recommendedName>
</protein>
<comment type="caution">
    <text evidence="1">The sequence shown here is derived from an EMBL/GenBank/DDBJ whole genome shotgun (WGS) entry which is preliminary data.</text>
</comment>